<dbReference type="InterPro" id="IPR036291">
    <property type="entry name" value="NAD(P)-bd_dom_sf"/>
</dbReference>
<proteinExistence type="inferred from homology"/>
<dbReference type="InterPro" id="IPR002225">
    <property type="entry name" value="3Beta_OHSteriod_DH/Estase"/>
</dbReference>
<evidence type="ECO:0000313" key="5">
    <source>
        <dbReference type="Proteomes" id="UP000070544"/>
    </source>
</evidence>
<dbReference type="EMBL" id="KQ965783">
    <property type="protein sequence ID" value="KXS12958.1"/>
    <property type="molecule type" value="Genomic_DNA"/>
</dbReference>
<sequence>MVEGRRTTLVCHYVTEQPPTTLEATLSSADIVFLVASYGMSGVEMLNFSQTRRVNVDGTHNVLQACITSHVPILIYTSSVNVVFGGQPIENADETYPVYPLNEHTDEYSRTKAIAESAILAANGTKFSGEAGDTLQCSAPLSSILLTAAIRTNGIYGEGEERHFKRIVNAIKLNALFFRYGYPNNLVDWTHVDNLALSHMLAAVKLIKDAAATADTNQDSITGKGTAYFVSDGDPRNNFALLQETLIPLYKMYGPFFSVPLPIIYRTGYFLELSFRLLSPYLRFPTVLLLTRAEVSKSGQHHTFNISKIRRELGYQSVTNTLDGFRAMVTYLEVADRNAVHRTLWQREPRLKWWVALFGVVLGLGLLRGRPALRWWRG</sequence>
<keyword evidence="5" id="KW-1185">Reference proteome</keyword>
<evidence type="ECO:0000259" key="3">
    <source>
        <dbReference type="Pfam" id="PF01073"/>
    </source>
</evidence>
<dbReference type="InterPro" id="IPR050177">
    <property type="entry name" value="Lipid_A_modif_metabolic_enz"/>
</dbReference>
<dbReference type="GO" id="GO:0006694">
    <property type="term" value="P:steroid biosynthetic process"/>
    <property type="evidence" value="ECO:0007669"/>
    <property type="project" value="InterPro"/>
</dbReference>
<evidence type="ECO:0000256" key="1">
    <source>
        <dbReference type="ARBA" id="ARBA00009219"/>
    </source>
</evidence>
<gene>
    <name evidence="4" type="ORF">M427DRAFT_156987</name>
</gene>
<feature type="domain" description="3-beta hydroxysteroid dehydrogenase/isomerase" evidence="3">
    <location>
        <begin position="19"/>
        <end position="247"/>
    </location>
</feature>
<dbReference type="STRING" id="1344416.A0A139A8E9"/>
<dbReference type="OMA" id="MKIGGSH"/>
<evidence type="ECO:0000256" key="2">
    <source>
        <dbReference type="ARBA" id="ARBA00023002"/>
    </source>
</evidence>
<dbReference type="GO" id="GO:0016616">
    <property type="term" value="F:oxidoreductase activity, acting on the CH-OH group of donors, NAD or NADP as acceptor"/>
    <property type="evidence" value="ECO:0007669"/>
    <property type="project" value="InterPro"/>
</dbReference>
<name>A0A139A8E9_GONPJ</name>
<evidence type="ECO:0000313" key="4">
    <source>
        <dbReference type="EMBL" id="KXS12958.1"/>
    </source>
</evidence>
<dbReference type="OrthoDB" id="10058185at2759"/>
<reference evidence="4 5" key="1">
    <citation type="journal article" date="2015" name="Genome Biol. Evol.">
        <title>Phylogenomic analyses indicate that early fungi evolved digesting cell walls of algal ancestors of land plants.</title>
        <authorList>
            <person name="Chang Y."/>
            <person name="Wang S."/>
            <person name="Sekimoto S."/>
            <person name="Aerts A.L."/>
            <person name="Choi C."/>
            <person name="Clum A."/>
            <person name="LaButti K.M."/>
            <person name="Lindquist E.A."/>
            <person name="Yee Ngan C."/>
            <person name="Ohm R.A."/>
            <person name="Salamov A.A."/>
            <person name="Grigoriev I.V."/>
            <person name="Spatafora J.W."/>
            <person name="Berbee M.L."/>
        </authorList>
    </citation>
    <scope>NUCLEOTIDE SEQUENCE [LARGE SCALE GENOMIC DNA]</scope>
    <source>
        <strain evidence="4 5">JEL478</strain>
    </source>
</reference>
<dbReference type="Gene3D" id="3.40.50.720">
    <property type="entry name" value="NAD(P)-binding Rossmann-like Domain"/>
    <property type="match status" value="1"/>
</dbReference>
<accession>A0A139A8E9</accession>
<dbReference type="Proteomes" id="UP000070544">
    <property type="component" value="Unassembled WGS sequence"/>
</dbReference>
<dbReference type="AlphaFoldDB" id="A0A139A8E9"/>
<dbReference type="SUPFAM" id="SSF51735">
    <property type="entry name" value="NAD(P)-binding Rossmann-fold domains"/>
    <property type="match status" value="1"/>
</dbReference>
<protein>
    <recommendedName>
        <fullName evidence="3">3-beta hydroxysteroid dehydrogenase/isomerase domain-containing protein</fullName>
    </recommendedName>
</protein>
<keyword evidence="2" id="KW-0560">Oxidoreductase</keyword>
<organism evidence="4 5">
    <name type="scientific">Gonapodya prolifera (strain JEL478)</name>
    <name type="common">Monoblepharis prolifera</name>
    <dbReference type="NCBI Taxonomy" id="1344416"/>
    <lineage>
        <taxon>Eukaryota</taxon>
        <taxon>Fungi</taxon>
        <taxon>Fungi incertae sedis</taxon>
        <taxon>Chytridiomycota</taxon>
        <taxon>Chytridiomycota incertae sedis</taxon>
        <taxon>Monoblepharidomycetes</taxon>
        <taxon>Monoblepharidales</taxon>
        <taxon>Gonapodyaceae</taxon>
        <taxon>Gonapodya</taxon>
    </lineage>
</organism>
<dbReference type="Pfam" id="PF01073">
    <property type="entry name" value="3Beta_HSD"/>
    <property type="match status" value="1"/>
</dbReference>
<comment type="similarity">
    <text evidence="1">Belongs to the 3-beta-HSD family.</text>
</comment>
<dbReference type="PANTHER" id="PTHR43245">
    <property type="entry name" value="BIFUNCTIONAL POLYMYXIN RESISTANCE PROTEIN ARNA"/>
    <property type="match status" value="1"/>
</dbReference>
<dbReference type="PANTHER" id="PTHR43245:SF51">
    <property type="entry name" value="SHORT CHAIN DEHYDROGENASE_REDUCTASE FAMILY 42E, MEMBER 2"/>
    <property type="match status" value="1"/>
</dbReference>